<dbReference type="SUPFAM" id="SSF53697">
    <property type="entry name" value="SIS domain"/>
    <property type="match status" value="1"/>
</dbReference>
<organism evidence="4 5">
    <name type="scientific">Aeropyrum pernix</name>
    <dbReference type="NCBI Taxonomy" id="56636"/>
    <lineage>
        <taxon>Archaea</taxon>
        <taxon>Thermoproteota</taxon>
        <taxon>Thermoprotei</taxon>
        <taxon>Desulfurococcales</taxon>
        <taxon>Desulfurococcaceae</taxon>
        <taxon>Aeropyrum</taxon>
    </lineage>
</organism>
<dbReference type="AlphaFoldDB" id="A0A401HA00"/>
<comment type="caution">
    <text evidence="4">The sequence shown here is derived from an EMBL/GenBank/DDBJ whole genome shotgun (WGS) entry which is preliminary data.</text>
</comment>
<evidence type="ECO:0000256" key="2">
    <source>
        <dbReference type="ARBA" id="ARBA00023235"/>
    </source>
</evidence>
<dbReference type="CDD" id="cd05017">
    <property type="entry name" value="SIS_PGI_PMI_1"/>
    <property type="match status" value="1"/>
</dbReference>
<dbReference type="CDD" id="cd05637">
    <property type="entry name" value="SIS_PGI_PMI_2"/>
    <property type="match status" value="1"/>
</dbReference>
<accession>A0A401HA00</accession>
<dbReference type="InterPro" id="IPR001347">
    <property type="entry name" value="SIS_dom"/>
</dbReference>
<reference evidence="4 5" key="1">
    <citation type="submission" date="2017-02" db="EMBL/GenBank/DDBJ databases">
        <title>isolation and characterization of a novel temperate virus Aeropyrum globular virus 1 infecting hyperthermophilic archaeon Aeropyrum.</title>
        <authorList>
            <person name="Yumiya M."/>
            <person name="Yoshida T."/>
            <person name="Sako Y."/>
        </authorList>
    </citation>
    <scope>NUCLEOTIDE SEQUENCE [LARGE SCALE GENOMIC DNA]</scope>
    <source>
        <strain evidence="4 5">YK1-12-2013</strain>
    </source>
</reference>
<proteinExistence type="inferred from homology"/>
<feature type="domain" description="SIS" evidence="3">
    <location>
        <begin position="22"/>
        <end position="160"/>
    </location>
</feature>
<evidence type="ECO:0000313" key="5">
    <source>
        <dbReference type="Proteomes" id="UP000291213"/>
    </source>
</evidence>
<evidence type="ECO:0000313" key="4">
    <source>
        <dbReference type="EMBL" id="GBF09285.1"/>
    </source>
</evidence>
<protein>
    <submittedName>
        <fullName evidence="4">Bifunctional phosphoglucose/phosphomannose isomerase</fullName>
    </submittedName>
</protein>
<dbReference type="GO" id="GO:0005975">
    <property type="term" value="P:carbohydrate metabolic process"/>
    <property type="evidence" value="ECO:0007669"/>
    <property type="project" value="InterPro"/>
</dbReference>
<evidence type="ECO:0000259" key="3">
    <source>
        <dbReference type="PROSITE" id="PS51464"/>
    </source>
</evidence>
<dbReference type="OrthoDB" id="10151at2157"/>
<dbReference type="RefSeq" id="WP_165487951.1">
    <property type="nucleotide sequence ID" value="NZ_BDMD01000051.1"/>
</dbReference>
<dbReference type="GO" id="GO:0004476">
    <property type="term" value="F:mannose-6-phosphate isomerase activity"/>
    <property type="evidence" value="ECO:0007669"/>
    <property type="project" value="InterPro"/>
</dbReference>
<dbReference type="InterPro" id="IPR035484">
    <property type="entry name" value="SIS_PGI/PMI_1"/>
</dbReference>
<comment type="similarity">
    <text evidence="1">Belongs to the PGI/PMI family.</text>
</comment>
<dbReference type="Proteomes" id="UP000291213">
    <property type="component" value="Unassembled WGS sequence"/>
</dbReference>
<name>A0A401HA00_AERPX</name>
<sequence length="333" mass="35807">MEDLYLSWPKWFSEAIARYSSLEGALEGVEEIYYCGMGGSGAAGDYVEALLSIYAPQGPEFRVVKDFRPPRPPRRRGYGLVLASYSGNTLETVECGSLLSPAAGRVVAVTSGGRLLEMARERGWLVARLPGGILSRVSFPWMLAASTAMLSGALGVDLEALKRLAGGLDTQGLKGEAENLAGFISRYRIASLVTCGPGIPLAVRLKNELAENAKMPSRLEIYPESSHNDIVALEAAEGLYGAVFIRVEHEGSLCPAVLDVVEGIYREYGVDTIIIESSARGGPDAAVAEYLSRTLVFGLASVRLALMRGFNPEETPPIDKYKSRLGEALRSQA</sequence>
<gene>
    <name evidence="4" type="ORF">apy_10100</name>
</gene>
<dbReference type="GO" id="GO:0097367">
    <property type="term" value="F:carbohydrate derivative binding"/>
    <property type="evidence" value="ECO:0007669"/>
    <property type="project" value="InterPro"/>
</dbReference>
<dbReference type="GO" id="GO:1901135">
    <property type="term" value="P:carbohydrate derivative metabolic process"/>
    <property type="evidence" value="ECO:0007669"/>
    <property type="project" value="InterPro"/>
</dbReference>
<dbReference type="NCBIfam" id="NF006422">
    <property type="entry name" value="PRK08674.1-1"/>
    <property type="match status" value="1"/>
</dbReference>
<dbReference type="PROSITE" id="PS51464">
    <property type="entry name" value="SIS"/>
    <property type="match status" value="1"/>
</dbReference>
<dbReference type="Pfam" id="PF10432">
    <property type="entry name" value="bact-PGI_C"/>
    <property type="match status" value="1"/>
</dbReference>
<dbReference type="GO" id="GO:0004347">
    <property type="term" value="F:glucose-6-phosphate isomerase activity"/>
    <property type="evidence" value="ECO:0007669"/>
    <property type="project" value="InterPro"/>
</dbReference>
<dbReference type="Gene3D" id="3.40.50.10490">
    <property type="entry name" value="Glucose-6-phosphate isomerase like protein, domain 1"/>
    <property type="match status" value="2"/>
</dbReference>
<dbReference type="NCBIfam" id="TIGR02128">
    <property type="entry name" value="G6PI_arch"/>
    <property type="match status" value="1"/>
</dbReference>
<dbReference type="InterPro" id="IPR046348">
    <property type="entry name" value="SIS_dom_sf"/>
</dbReference>
<dbReference type="EMBL" id="BDMD01000051">
    <property type="protein sequence ID" value="GBF09285.1"/>
    <property type="molecule type" value="Genomic_DNA"/>
</dbReference>
<keyword evidence="2 4" id="KW-0413">Isomerase</keyword>
<evidence type="ECO:0000256" key="1">
    <source>
        <dbReference type="ARBA" id="ARBA00010523"/>
    </source>
</evidence>
<dbReference type="InterPro" id="IPR019490">
    <property type="entry name" value="Glu6P/Mann6P_isomerase_C"/>
</dbReference>